<evidence type="ECO:0000313" key="2">
    <source>
        <dbReference type="EMBL" id="MBO1264859.1"/>
    </source>
</evidence>
<dbReference type="PANTHER" id="PTHR43751">
    <property type="entry name" value="SULFATASE"/>
    <property type="match status" value="1"/>
</dbReference>
<gene>
    <name evidence="2" type="ORF">J3A84_07440</name>
</gene>
<reference evidence="2" key="1">
    <citation type="submission" date="2021-03" db="EMBL/GenBank/DDBJ databases">
        <title>Proteiniclasticum marinus sp. nov., isolated from tidal flat sediment.</title>
        <authorList>
            <person name="Namirimu T."/>
            <person name="Yang J.-A."/>
            <person name="Yang S.-H."/>
            <person name="Kim Y.-J."/>
            <person name="Kwon K.K."/>
        </authorList>
    </citation>
    <scope>NUCLEOTIDE SEQUENCE</scope>
    <source>
        <strain evidence="2">SCR006</strain>
    </source>
</reference>
<evidence type="ECO:0000259" key="1">
    <source>
        <dbReference type="Pfam" id="PF00884"/>
    </source>
</evidence>
<dbReference type="GO" id="GO:0016787">
    <property type="term" value="F:hydrolase activity"/>
    <property type="evidence" value="ECO:0007669"/>
    <property type="project" value="UniProtKB-KW"/>
</dbReference>
<dbReference type="PANTHER" id="PTHR43751:SF3">
    <property type="entry name" value="SULFATASE N-TERMINAL DOMAIN-CONTAINING PROTEIN"/>
    <property type="match status" value="1"/>
</dbReference>
<dbReference type="Pfam" id="PF00884">
    <property type="entry name" value="Sulfatase"/>
    <property type="match status" value="1"/>
</dbReference>
<name>A0A939H978_9CLOT</name>
<sequence>MKKPHIIIFNPDQMRSDSMGHLGNIAAKTPFLDRFASEEGISFRNTFCQNTVCVPSRASFTTGLYPHVHGHRTMNRIYL</sequence>
<dbReference type="AlphaFoldDB" id="A0A939H978"/>
<keyword evidence="3" id="KW-1185">Reference proteome</keyword>
<proteinExistence type="predicted"/>
<comment type="caution">
    <text evidence="2">The sequence shown here is derived from an EMBL/GenBank/DDBJ whole genome shotgun (WGS) entry which is preliminary data.</text>
</comment>
<dbReference type="RefSeq" id="WP_207599386.1">
    <property type="nucleotide sequence ID" value="NZ_JAFNJU010000005.1"/>
</dbReference>
<dbReference type="InterPro" id="IPR000917">
    <property type="entry name" value="Sulfatase_N"/>
</dbReference>
<protein>
    <submittedName>
        <fullName evidence="2">Sulfatase-like hydrolase/transferase</fullName>
    </submittedName>
</protein>
<keyword evidence="2" id="KW-0378">Hydrolase</keyword>
<dbReference type="Gene3D" id="3.40.720.10">
    <property type="entry name" value="Alkaline Phosphatase, subunit A"/>
    <property type="match status" value="1"/>
</dbReference>
<dbReference type="SUPFAM" id="SSF53649">
    <property type="entry name" value="Alkaline phosphatase-like"/>
    <property type="match status" value="1"/>
</dbReference>
<dbReference type="InterPro" id="IPR052701">
    <property type="entry name" value="GAG_Ulvan_Degrading_Sulfatases"/>
</dbReference>
<evidence type="ECO:0000313" key="3">
    <source>
        <dbReference type="Proteomes" id="UP000664218"/>
    </source>
</evidence>
<feature type="domain" description="Sulfatase N-terminal" evidence="1">
    <location>
        <begin position="4"/>
        <end position="71"/>
    </location>
</feature>
<dbReference type="EMBL" id="JAFNJU010000005">
    <property type="protein sequence ID" value="MBO1264859.1"/>
    <property type="molecule type" value="Genomic_DNA"/>
</dbReference>
<accession>A0A939H978</accession>
<dbReference type="InterPro" id="IPR017850">
    <property type="entry name" value="Alkaline_phosphatase_core_sf"/>
</dbReference>
<dbReference type="Proteomes" id="UP000664218">
    <property type="component" value="Unassembled WGS sequence"/>
</dbReference>
<organism evidence="2 3">
    <name type="scientific">Proteiniclasticum aestuarii</name>
    <dbReference type="NCBI Taxonomy" id="2817862"/>
    <lineage>
        <taxon>Bacteria</taxon>
        <taxon>Bacillati</taxon>
        <taxon>Bacillota</taxon>
        <taxon>Clostridia</taxon>
        <taxon>Eubacteriales</taxon>
        <taxon>Clostridiaceae</taxon>
        <taxon>Proteiniclasticum</taxon>
    </lineage>
</organism>